<dbReference type="GO" id="GO:0005737">
    <property type="term" value="C:cytoplasm"/>
    <property type="evidence" value="ECO:0007669"/>
    <property type="project" value="TreeGrafter"/>
</dbReference>
<evidence type="ECO:0000256" key="5">
    <source>
        <dbReference type="ARBA" id="ARBA00022777"/>
    </source>
</evidence>
<dbReference type="OrthoDB" id="193931at2759"/>
<sequence length="693" mass="78410">MAEVVSATPKRSAQKKQTKLGAYNLLQTLGEGEFGKVKLAVHTETGEENLKHPYIVKLYNILETEKYVGLVLEYASGGELFEYILAHRYLKERDAKRFFAQLVSSVQYMHKCKIVHRDLKLENILIDKNRNIIVTDFGFANQFSTAADDMMATTCGSPCYAAPELVVNAGLYAGSAVDIWSSGVILFAMLCGYLPFDDDPTNPDSDDINQLYRYIVSTRLIFPSHISPEACDLMEKMLVPDPAKRCTLDAIIKHPWLDEYKDSLIRDQKILPLDSTTVKQKHYAPASNEDCPKTKTEKPARHQSTRSSKIPSFITRKPVKEVRILEESPEKSLSASYIPPETIKNLTGSVRIHPHKEKILGFFGKVKPNEEESETSTIGNSSSSLSTPEENALPKSIFMRLAQDSGESPKYGSVREPRRTGTVSHRAKRNSIVQEANDTSSFGSGGHPEATHSTRFTLAAVRKSIYRRSPESPKESKSQRNTWAAERPTPPKKTGKKMMDWIKKKSHGKQEHHQPMFKKETTRPRKEDNAERRVVEVPQASRGRTLSSNALAFVKEESLGDMRIQVHQGPIDRTALTSRPPQKVIKEVSRILSILGIEAVPDEEEGPFVLRCIRRKASKRKDEGTLQPIYGEPSIDNGEEIRFMVEICRFKNLPGLFIVNVKRLKGNVWAYKFLYHKLIDFLDLSKEDYMQKK</sequence>
<feature type="region of interest" description="Disordered" evidence="10">
    <location>
        <begin position="404"/>
        <end position="453"/>
    </location>
</feature>
<dbReference type="GO" id="GO:0106310">
    <property type="term" value="F:protein serine kinase activity"/>
    <property type="evidence" value="ECO:0007669"/>
    <property type="project" value="RHEA"/>
</dbReference>
<dbReference type="Pfam" id="PF02149">
    <property type="entry name" value="KA1"/>
    <property type="match status" value="1"/>
</dbReference>
<dbReference type="STRING" id="4846.A0A367KQT5"/>
<evidence type="ECO:0000256" key="1">
    <source>
        <dbReference type="ARBA" id="ARBA00012513"/>
    </source>
</evidence>
<evidence type="ECO:0000256" key="2">
    <source>
        <dbReference type="ARBA" id="ARBA00022527"/>
    </source>
</evidence>
<dbReference type="PROSITE" id="PS00108">
    <property type="entry name" value="PROTEIN_KINASE_ST"/>
    <property type="match status" value="1"/>
</dbReference>
<proteinExistence type="predicted"/>
<dbReference type="Proteomes" id="UP000253551">
    <property type="component" value="Unassembled WGS sequence"/>
</dbReference>
<feature type="domain" description="KA1" evidence="12">
    <location>
        <begin position="634"/>
        <end position="684"/>
    </location>
</feature>
<dbReference type="InterPro" id="IPR017441">
    <property type="entry name" value="Protein_kinase_ATP_BS"/>
</dbReference>
<evidence type="ECO:0000313" key="13">
    <source>
        <dbReference type="EMBL" id="RCI04531.1"/>
    </source>
</evidence>
<evidence type="ECO:0000256" key="6">
    <source>
        <dbReference type="ARBA" id="ARBA00022840"/>
    </source>
</evidence>
<evidence type="ECO:0000256" key="9">
    <source>
        <dbReference type="PROSITE-ProRule" id="PRU10141"/>
    </source>
</evidence>
<dbReference type="PROSITE" id="PS50032">
    <property type="entry name" value="KA1"/>
    <property type="match status" value="1"/>
</dbReference>
<reference evidence="13 14" key="1">
    <citation type="journal article" date="2018" name="G3 (Bethesda)">
        <title>Phylogenetic and Phylogenomic Definition of Rhizopus Species.</title>
        <authorList>
            <person name="Gryganskyi A.P."/>
            <person name="Golan J."/>
            <person name="Dolatabadi S."/>
            <person name="Mondo S."/>
            <person name="Robb S."/>
            <person name="Idnurm A."/>
            <person name="Muszewska A."/>
            <person name="Steczkiewicz K."/>
            <person name="Masonjones S."/>
            <person name="Liao H.L."/>
            <person name="Gajdeczka M.T."/>
            <person name="Anike F."/>
            <person name="Vuek A."/>
            <person name="Anishchenko I.M."/>
            <person name="Voigt K."/>
            <person name="de Hoog G.S."/>
            <person name="Smith M.E."/>
            <person name="Heitman J."/>
            <person name="Vilgalys R."/>
            <person name="Stajich J.E."/>
        </authorList>
    </citation>
    <scope>NUCLEOTIDE SEQUENCE [LARGE SCALE GENOMIC DNA]</scope>
    <source>
        <strain evidence="13 14">LSU 92-RS-03</strain>
    </source>
</reference>
<keyword evidence="3" id="KW-0808">Transferase</keyword>
<evidence type="ECO:0000256" key="4">
    <source>
        <dbReference type="ARBA" id="ARBA00022741"/>
    </source>
</evidence>
<feature type="domain" description="Protein kinase" evidence="11">
    <location>
        <begin position="1"/>
        <end position="257"/>
    </location>
</feature>
<evidence type="ECO:0000256" key="10">
    <source>
        <dbReference type="SAM" id="MobiDB-lite"/>
    </source>
</evidence>
<evidence type="ECO:0000256" key="7">
    <source>
        <dbReference type="ARBA" id="ARBA00047899"/>
    </source>
</evidence>
<dbReference type="FunFam" id="1.10.510.10:FF:000571">
    <property type="entry name" value="Maternal embryonic leucine zipper kinase"/>
    <property type="match status" value="1"/>
</dbReference>
<evidence type="ECO:0000256" key="3">
    <source>
        <dbReference type="ARBA" id="ARBA00022679"/>
    </source>
</evidence>
<feature type="region of interest" description="Disordered" evidence="10">
    <location>
        <begin position="465"/>
        <end position="541"/>
    </location>
</feature>
<keyword evidence="4 9" id="KW-0547">Nucleotide-binding</keyword>
<dbReference type="PANTHER" id="PTHR24346">
    <property type="entry name" value="MAP/MICROTUBULE AFFINITY-REGULATING KINASE"/>
    <property type="match status" value="1"/>
</dbReference>
<dbReference type="PROSITE" id="PS50011">
    <property type="entry name" value="PROTEIN_KINASE_DOM"/>
    <property type="match status" value="1"/>
</dbReference>
<feature type="compositionally biased region" description="Polar residues" evidence="10">
    <location>
        <begin position="431"/>
        <end position="442"/>
    </location>
</feature>
<feature type="compositionally biased region" description="Basic and acidic residues" evidence="10">
    <location>
        <begin position="497"/>
        <end position="535"/>
    </location>
</feature>
<dbReference type="SUPFAM" id="SSF103243">
    <property type="entry name" value="KA1-like"/>
    <property type="match status" value="1"/>
</dbReference>
<protein>
    <recommendedName>
        <fullName evidence="1">non-specific serine/threonine protein kinase</fullName>
        <ecNumber evidence="1">2.7.11.1</ecNumber>
    </recommendedName>
</protein>
<dbReference type="Gene3D" id="1.10.510.10">
    <property type="entry name" value="Transferase(Phosphotransferase) domain 1"/>
    <property type="match status" value="1"/>
</dbReference>
<feature type="compositionally biased region" description="Basic and acidic residues" evidence="10">
    <location>
        <begin position="290"/>
        <end position="300"/>
    </location>
</feature>
<dbReference type="GO" id="GO:0005524">
    <property type="term" value="F:ATP binding"/>
    <property type="evidence" value="ECO:0007669"/>
    <property type="project" value="UniProtKB-UniRule"/>
</dbReference>
<accession>A0A367KQT5</accession>
<dbReference type="AlphaFoldDB" id="A0A367KQT5"/>
<dbReference type="Pfam" id="PF00069">
    <property type="entry name" value="Pkinase"/>
    <property type="match status" value="1"/>
</dbReference>
<dbReference type="SMART" id="SM00220">
    <property type="entry name" value="S_TKc"/>
    <property type="match status" value="1"/>
</dbReference>
<comment type="caution">
    <text evidence="13">The sequence shown here is derived from an EMBL/GenBank/DDBJ whole genome shotgun (WGS) entry which is preliminary data.</text>
</comment>
<name>A0A367KQT5_RHIST</name>
<dbReference type="InterPro" id="IPR011009">
    <property type="entry name" value="Kinase-like_dom_sf"/>
</dbReference>
<keyword evidence="5" id="KW-0418">Kinase</keyword>
<dbReference type="GO" id="GO:0004674">
    <property type="term" value="F:protein serine/threonine kinase activity"/>
    <property type="evidence" value="ECO:0007669"/>
    <property type="project" value="UniProtKB-KW"/>
</dbReference>
<dbReference type="PROSITE" id="PS00107">
    <property type="entry name" value="PROTEIN_KINASE_ATP"/>
    <property type="match status" value="1"/>
</dbReference>
<feature type="compositionally biased region" description="Low complexity" evidence="10">
    <location>
        <begin position="375"/>
        <end position="387"/>
    </location>
</feature>
<evidence type="ECO:0000256" key="8">
    <source>
        <dbReference type="ARBA" id="ARBA00048679"/>
    </source>
</evidence>
<evidence type="ECO:0000259" key="11">
    <source>
        <dbReference type="PROSITE" id="PS50011"/>
    </source>
</evidence>
<feature type="compositionally biased region" description="Basic and acidic residues" evidence="10">
    <location>
        <begin position="468"/>
        <end position="478"/>
    </location>
</feature>
<dbReference type="SUPFAM" id="SSF56112">
    <property type="entry name" value="Protein kinase-like (PK-like)"/>
    <property type="match status" value="1"/>
</dbReference>
<dbReference type="GO" id="GO:0035556">
    <property type="term" value="P:intracellular signal transduction"/>
    <property type="evidence" value="ECO:0007669"/>
    <property type="project" value="TreeGrafter"/>
</dbReference>
<dbReference type="PANTHER" id="PTHR24346:SF110">
    <property type="entry name" value="NON-SPECIFIC SERINE_THREONINE PROTEIN KINASE"/>
    <property type="match status" value="1"/>
</dbReference>
<dbReference type="Gene3D" id="3.30.310.80">
    <property type="entry name" value="Kinase associated domain 1, KA1"/>
    <property type="match status" value="1"/>
</dbReference>
<dbReference type="InterPro" id="IPR028375">
    <property type="entry name" value="KA1/Ssp2_C"/>
</dbReference>
<dbReference type="InterPro" id="IPR001772">
    <property type="entry name" value="KA1_dom"/>
</dbReference>
<dbReference type="InterPro" id="IPR000719">
    <property type="entry name" value="Prot_kinase_dom"/>
</dbReference>
<keyword evidence="14" id="KW-1185">Reference proteome</keyword>
<keyword evidence="2" id="KW-0723">Serine/threonine-protein kinase</keyword>
<feature type="binding site" evidence="9">
    <location>
        <position position="57"/>
    </location>
    <ligand>
        <name>ATP</name>
        <dbReference type="ChEBI" id="CHEBI:30616"/>
    </ligand>
</feature>
<dbReference type="InterPro" id="IPR008271">
    <property type="entry name" value="Ser/Thr_kinase_AS"/>
</dbReference>
<feature type="region of interest" description="Disordered" evidence="10">
    <location>
        <begin position="281"/>
        <end position="312"/>
    </location>
</feature>
<evidence type="ECO:0000259" key="12">
    <source>
        <dbReference type="PROSITE" id="PS50032"/>
    </source>
</evidence>
<feature type="region of interest" description="Disordered" evidence="10">
    <location>
        <begin position="366"/>
        <end position="390"/>
    </location>
</feature>
<comment type="catalytic activity">
    <reaction evidence="7">
        <text>L-threonyl-[protein] + ATP = O-phospho-L-threonyl-[protein] + ADP + H(+)</text>
        <dbReference type="Rhea" id="RHEA:46608"/>
        <dbReference type="Rhea" id="RHEA-COMP:11060"/>
        <dbReference type="Rhea" id="RHEA-COMP:11605"/>
        <dbReference type="ChEBI" id="CHEBI:15378"/>
        <dbReference type="ChEBI" id="CHEBI:30013"/>
        <dbReference type="ChEBI" id="CHEBI:30616"/>
        <dbReference type="ChEBI" id="CHEBI:61977"/>
        <dbReference type="ChEBI" id="CHEBI:456216"/>
        <dbReference type="EC" id="2.7.11.1"/>
    </reaction>
</comment>
<keyword evidence="6 9" id="KW-0067">ATP-binding</keyword>
<comment type="catalytic activity">
    <reaction evidence="8">
        <text>L-seryl-[protein] + ATP = O-phospho-L-seryl-[protein] + ADP + H(+)</text>
        <dbReference type="Rhea" id="RHEA:17989"/>
        <dbReference type="Rhea" id="RHEA-COMP:9863"/>
        <dbReference type="Rhea" id="RHEA-COMP:11604"/>
        <dbReference type="ChEBI" id="CHEBI:15378"/>
        <dbReference type="ChEBI" id="CHEBI:29999"/>
        <dbReference type="ChEBI" id="CHEBI:30616"/>
        <dbReference type="ChEBI" id="CHEBI:83421"/>
        <dbReference type="ChEBI" id="CHEBI:456216"/>
        <dbReference type="EC" id="2.7.11.1"/>
    </reaction>
</comment>
<organism evidence="13 14">
    <name type="scientific">Rhizopus stolonifer</name>
    <name type="common">Rhizopus nigricans</name>
    <dbReference type="NCBI Taxonomy" id="4846"/>
    <lineage>
        <taxon>Eukaryota</taxon>
        <taxon>Fungi</taxon>
        <taxon>Fungi incertae sedis</taxon>
        <taxon>Mucoromycota</taxon>
        <taxon>Mucoromycotina</taxon>
        <taxon>Mucoromycetes</taxon>
        <taxon>Mucorales</taxon>
        <taxon>Mucorineae</taxon>
        <taxon>Rhizopodaceae</taxon>
        <taxon>Rhizopus</taxon>
    </lineage>
</organism>
<evidence type="ECO:0000313" key="14">
    <source>
        <dbReference type="Proteomes" id="UP000253551"/>
    </source>
</evidence>
<dbReference type="EMBL" id="PJQM01000655">
    <property type="protein sequence ID" value="RCI04531.1"/>
    <property type="molecule type" value="Genomic_DNA"/>
</dbReference>
<gene>
    <name evidence="13" type="ORF">CU098_009193</name>
</gene>
<dbReference type="EC" id="2.7.11.1" evidence="1"/>